<dbReference type="SUPFAM" id="SSF53335">
    <property type="entry name" value="S-adenosyl-L-methionine-dependent methyltransferases"/>
    <property type="match status" value="1"/>
</dbReference>
<dbReference type="InterPro" id="IPR029063">
    <property type="entry name" value="SAM-dependent_MTases_sf"/>
</dbReference>
<accession>A0ABS4FFE1</accession>
<evidence type="ECO:0000313" key="2">
    <source>
        <dbReference type="EMBL" id="MBP1894971.1"/>
    </source>
</evidence>
<keyword evidence="2" id="KW-0830">Ubiquinone</keyword>
<dbReference type="GeneID" id="95408132"/>
<dbReference type="EMBL" id="JAGGKI010000011">
    <property type="protein sequence ID" value="MBP1894971.1"/>
    <property type="molecule type" value="Genomic_DNA"/>
</dbReference>
<dbReference type="InterPro" id="IPR041698">
    <property type="entry name" value="Methyltransf_25"/>
</dbReference>
<name>A0ABS4FFE1_9BACL</name>
<evidence type="ECO:0000313" key="3">
    <source>
        <dbReference type="Proteomes" id="UP000706926"/>
    </source>
</evidence>
<sequence>MATHEQIYQNQSDIYELMISKQPELSEVIRGIRNFQDLAVLDLGAGTGRLSSAVAKDAGSLICTDISAPMLELLDQKLIGQGLERNWSAVVADHRELPLADKSIDLAV</sequence>
<dbReference type="Pfam" id="PF13649">
    <property type="entry name" value="Methyltransf_25"/>
    <property type="match status" value="1"/>
</dbReference>
<dbReference type="Gene3D" id="3.40.50.150">
    <property type="entry name" value="Vaccinia Virus protein VP39"/>
    <property type="match status" value="1"/>
</dbReference>
<reference evidence="2 3" key="1">
    <citation type="submission" date="2021-03" db="EMBL/GenBank/DDBJ databases">
        <title>Genomic Encyclopedia of Type Strains, Phase IV (KMG-IV): sequencing the most valuable type-strain genomes for metagenomic binning, comparative biology and taxonomic classification.</title>
        <authorList>
            <person name="Goeker M."/>
        </authorList>
    </citation>
    <scope>NUCLEOTIDE SEQUENCE [LARGE SCALE GENOMIC DNA]</scope>
    <source>
        <strain evidence="2 3">DSM 15596</strain>
    </source>
</reference>
<feature type="domain" description="Methyltransferase" evidence="1">
    <location>
        <begin position="40"/>
        <end position="108"/>
    </location>
</feature>
<gene>
    <name evidence="2" type="ORF">J2Z18_004080</name>
</gene>
<proteinExistence type="predicted"/>
<comment type="caution">
    <text evidence="2">The sequence shown here is derived from an EMBL/GenBank/DDBJ whole genome shotgun (WGS) entry which is preliminary data.</text>
</comment>
<dbReference type="CDD" id="cd02440">
    <property type="entry name" value="AdoMet_MTases"/>
    <property type="match status" value="1"/>
</dbReference>
<organism evidence="2 3">
    <name type="scientific">Paenibacillus lactis</name>
    <dbReference type="NCBI Taxonomy" id="228574"/>
    <lineage>
        <taxon>Bacteria</taxon>
        <taxon>Bacillati</taxon>
        <taxon>Bacillota</taxon>
        <taxon>Bacilli</taxon>
        <taxon>Bacillales</taxon>
        <taxon>Paenibacillaceae</taxon>
        <taxon>Paenibacillus</taxon>
    </lineage>
</organism>
<dbReference type="Proteomes" id="UP000706926">
    <property type="component" value="Unassembled WGS sequence"/>
</dbReference>
<dbReference type="RefSeq" id="WP_007130233.1">
    <property type="nucleotide sequence ID" value="NZ_CP139098.1"/>
</dbReference>
<protein>
    <submittedName>
        <fullName evidence="2">Ubiquinone/menaquinone biosynthesis C-methylase UbiE</fullName>
    </submittedName>
</protein>
<evidence type="ECO:0000259" key="1">
    <source>
        <dbReference type="Pfam" id="PF13649"/>
    </source>
</evidence>
<keyword evidence="3" id="KW-1185">Reference proteome</keyword>